<dbReference type="HOGENOM" id="CLU_959790_0_0_1"/>
<dbReference type="eggNOG" id="KOG1698">
    <property type="taxonomic scope" value="Eukaryota"/>
</dbReference>
<dbReference type="GO" id="GO:0005762">
    <property type="term" value="C:mitochondrial large ribosomal subunit"/>
    <property type="evidence" value="ECO:0007669"/>
    <property type="project" value="TreeGrafter"/>
</dbReference>
<feature type="region of interest" description="Disordered" evidence="4">
    <location>
        <begin position="74"/>
        <end position="93"/>
    </location>
</feature>
<dbReference type="PANTHER" id="PTHR15680:SF9">
    <property type="entry name" value="LARGE RIBOSOMAL SUBUNIT PROTEIN BL19M"/>
    <property type="match status" value="1"/>
</dbReference>
<keyword evidence="3" id="KW-0687">Ribonucleoprotein</keyword>
<gene>
    <name evidence="5" type="ORF">SETTUDRAFT_21470</name>
</gene>
<proteinExistence type="inferred from homology"/>
<dbReference type="Gene3D" id="2.30.30.790">
    <property type="match status" value="1"/>
</dbReference>
<feature type="compositionally biased region" description="Basic and acidic residues" evidence="4">
    <location>
        <begin position="44"/>
        <end position="57"/>
    </location>
</feature>
<comment type="similarity">
    <text evidence="1">Belongs to the bacterial ribosomal protein bL19 family.</text>
</comment>
<feature type="region of interest" description="Disordered" evidence="4">
    <location>
        <begin position="264"/>
        <end position="293"/>
    </location>
</feature>
<dbReference type="InterPro" id="IPR001857">
    <property type="entry name" value="Ribosomal_bL19"/>
</dbReference>
<reference evidence="5 6" key="1">
    <citation type="journal article" date="2012" name="PLoS Pathog.">
        <title>Diverse lifestyles and strategies of plant pathogenesis encoded in the genomes of eighteen Dothideomycetes fungi.</title>
        <authorList>
            <person name="Ohm R.A."/>
            <person name="Feau N."/>
            <person name="Henrissat B."/>
            <person name="Schoch C.L."/>
            <person name="Horwitz B.A."/>
            <person name="Barry K.W."/>
            <person name="Condon B.J."/>
            <person name="Copeland A.C."/>
            <person name="Dhillon B."/>
            <person name="Glaser F."/>
            <person name="Hesse C.N."/>
            <person name="Kosti I."/>
            <person name="LaButti K."/>
            <person name="Lindquist E.A."/>
            <person name="Lucas S."/>
            <person name="Salamov A.A."/>
            <person name="Bradshaw R.E."/>
            <person name="Ciuffetti L."/>
            <person name="Hamelin R.C."/>
            <person name="Kema G.H.J."/>
            <person name="Lawrence C."/>
            <person name="Scott J.A."/>
            <person name="Spatafora J.W."/>
            <person name="Turgeon B.G."/>
            <person name="de Wit P.J.G.M."/>
            <person name="Zhong S."/>
            <person name="Goodwin S.B."/>
            <person name="Grigoriev I.V."/>
        </authorList>
    </citation>
    <scope>NUCLEOTIDE SEQUENCE [LARGE SCALE GENOMIC DNA]</scope>
    <source>
        <strain evidence="6">28A</strain>
    </source>
</reference>
<dbReference type="SUPFAM" id="SSF50104">
    <property type="entry name" value="Translation proteins SH3-like domain"/>
    <property type="match status" value="1"/>
</dbReference>
<protein>
    <recommendedName>
        <fullName evidence="7">Ribosomal protein L19</fullName>
    </recommendedName>
</protein>
<evidence type="ECO:0000256" key="4">
    <source>
        <dbReference type="SAM" id="MobiDB-lite"/>
    </source>
</evidence>
<dbReference type="InterPro" id="IPR038657">
    <property type="entry name" value="Ribosomal_bL19_sf"/>
</dbReference>
<keyword evidence="2" id="KW-0689">Ribosomal protein</keyword>
<dbReference type="STRING" id="671987.R0IFW3"/>
<dbReference type="EMBL" id="KB908814">
    <property type="protein sequence ID" value="EOA84110.1"/>
    <property type="molecule type" value="Genomic_DNA"/>
</dbReference>
<dbReference type="GO" id="GO:0003735">
    <property type="term" value="F:structural constituent of ribosome"/>
    <property type="evidence" value="ECO:0007669"/>
    <property type="project" value="InterPro"/>
</dbReference>
<evidence type="ECO:0000313" key="5">
    <source>
        <dbReference type="EMBL" id="EOA84110.1"/>
    </source>
</evidence>
<evidence type="ECO:0000313" key="6">
    <source>
        <dbReference type="Proteomes" id="UP000016935"/>
    </source>
</evidence>
<dbReference type="Proteomes" id="UP000016935">
    <property type="component" value="Unassembled WGS sequence"/>
</dbReference>
<sequence length="293" mass="32435">MSAAIPCTRATAQRLAFRSIRCKRYASTETVAVDAAPATPLPPAKREPPPPPPREDLSQRLHRALYPEYYGEDGRPIDGASRVHTRRKQPSKPISAKWEAVMKQKTVNRELSHRFGVPVFKQPARNIKKTCPNPVATVTASQISQLDPTGARTRLFAKDNPECARVGDILLVRQRSGDPFAGVCINIRRRGADTAILLRGQLTRVGVEMWYKIYSPLVEGIEVVQRAAKRARRARLTYMRTVKHDRGSVENVVRMYLRQKAALGTAEGQKKKGAGAAAAAMGGKKKPGRGKKR</sequence>
<evidence type="ECO:0008006" key="7">
    <source>
        <dbReference type="Google" id="ProtNLM"/>
    </source>
</evidence>
<dbReference type="OrthoDB" id="432645at2759"/>
<dbReference type="Pfam" id="PF01245">
    <property type="entry name" value="Ribosomal_L19"/>
    <property type="match status" value="1"/>
</dbReference>
<dbReference type="AlphaFoldDB" id="R0IFW3"/>
<dbReference type="PANTHER" id="PTHR15680">
    <property type="entry name" value="RIBOSOMAL PROTEIN L19"/>
    <property type="match status" value="1"/>
</dbReference>
<feature type="region of interest" description="Disordered" evidence="4">
    <location>
        <begin position="33"/>
        <end position="57"/>
    </location>
</feature>
<organism evidence="5 6">
    <name type="scientific">Exserohilum turcicum (strain 28A)</name>
    <name type="common">Northern leaf blight fungus</name>
    <name type="synonym">Setosphaeria turcica</name>
    <dbReference type="NCBI Taxonomy" id="671987"/>
    <lineage>
        <taxon>Eukaryota</taxon>
        <taxon>Fungi</taxon>
        <taxon>Dikarya</taxon>
        <taxon>Ascomycota</taxon>
        <taxon>Pezizomycotina</taxon>
        <taxon>Dothideomycetes</taxon>
        <taxon>Pleosporomycetidae</taxon>
        <taxon>Pleosporales</taxon>
        <taxon>Pleosporineae</taxon>
        <taxon>Pleosporaceae</taxon>
        <taxon>Exserohilum</taxon>
    </lineage>
</organism>
<evidence type="ECO:0000256" key="1">
    <source>
        <dbReference type="ARBA" id="ARBA00005781"/>
    </source>
</evidence>
<accession>R0IFW3</accession>
<feature type="compositionally biased region" description="Basic residues" evidence="4">
    <location>
        <begin position="283"/>
        <end position="293"/>
    </location>
</feature>
<keyword evidence="6" id="KW-1185">Reference proteome</keyword>
<dbReference type="InterPro" id="IPR008991">
    <property type="entry name" value="Translation_prot_SH3-like_sf"/>
</dbReference>
<dbReference type="GO" id="GO:0006412">
    <property type="term" value="P:translation"/>
    <property type="evidence" value="ECO:0007669"/>
    <property type="project" value="InterPro"/>
</dbReference>
<name>R0IFW3_EXST2</name>
<dbReference type="GeneID" id="19402437"/>
<reference evidence="5 6" key="2">
    <citation type="journal article" date="2013" name="PLoS Genet.">
        <title>Comparative genome structure, secondary metabolite, and effector coding capacity across Cochliobolus pathogens.</title>
        <authorList>
            <person name="Condon B.J."/>
            <person name="Leng Y."/>
            <person name="Wu D."/>
            <person name="Bushley K.E."/>
            <person name="Ohm R.A."/>
            <person name="Otillar R."/>
            <person name="Martin J."/>
            <person name="Schackwitz W."/>
            <person name="Grimwood J."/>
            <person name="MohdZainudin N."/>
            <person name="Xue C."/>
            <person name="Wang R."/>
            <person name="Manning V.A."/>
            <person name="Dhillon B."/>
            <person name="Tu Z.J."/>
            <person name="Steffenson B.J."/>
            <person name="Salamov A."/>
            <person name="Sun H."/>
            <person name="Lowry S."/>
            <person name="LaButti K."/>
            <person name="Han J."/>
            <person name="Copeland A."/>
            <person name="Lindquist E."/>
            <person name="Barry K."/>
            <person name="Schmutz J."/>
            <person name="Baker S.E."/>
            <person name="Ciuffetti L.M."/>
            <person name="Grigoriev I.V."/>
            <person name="Zhong S."/>
            <person name="Turgeon B.G."/>
        </authorList>
    </citation>
    <scope>NUCLEOTIDE SEQUENCE [LARGE SCALE GENOMIC DNA]</scope>
    <source>
        <strain evidence="6">28A</strain>
    </source>
</reference>
<evidence type="ECO:0000256" key="3">
    <source>
        <dbReference type="ARBA" id="ARBA00023274"/>
    </source>
</evidence>
<evidence type="ECO:0000256" key="2">
    <source>
        <dbReference type="ARBA" id="ARBA00022980"/>
    </source>
</evidence>
<dbReference type="FunFam" id="2.30.30.790:FF:000007">
    <property type="entry name" value="Mitochondrial ribosomal protein, putative"/>
    <property type="match status" value="1"/>
</dbReference>
<dbReference type="RefSeq" id="XP_008028019.1">
    <property type="nucleotide sequence ID" value="XM_008029828.1"/>
</dbReference>